<accession>A0A1H1ZP98</accession>
<dbReference type="AlphaFoldDB" id="A0A1H1ZP98"/>
<proteinExistence type="predicted"/>
<organism evidence="2 3">
    <name type="scientific">Microterricola viridarii</name>
    <dbReference type="NCBI Taxonomy" id="412690"/>
    <lineage>
        <taxon>Bacteria</taxon>
        <taxon>Bacillati</taxon>
        <taxon>Actinomycetota</taxon>
        <taxon>Actinomycetes</taxon>
        <taxon>Micrococcales</taxon>
        <taxon>Microbacteriaceae</taxon>
        <taxon>Microterricola</taxon>
    </lineage>
</organism>
<name>A0A1H1ZP98_9MICO</name>
<feature type="region of interest" description="Disordered" evidence="1">
    <location>
        <begin position="1"/>
        <end position="24"/>
    </location>
</feature>
<evidence type="ECO:0000313" key="3">
    <source>
        <dbReference type="Proteomes" id="UP000181956"/>
    </source>
</evidence>
<reference evidence="3" key="1">
    <citation type="submission" date="2016-10" db="EMBL/GenBank/DDBJ databases">
        <authorList>
            <person name="Varghese N."/>
            <person name="Submissions S."/>
        </authorList>
    </citation>
    <scope>NUCLEOTIDE SEQUENCE [LARGE SCALE GENOMIC DNA]</scope>
    <source>
        <strain evidence="3">DSM 21772</strain>
    </source>
</reference>
<dbReference type="Proteomes" id="UP000181956">
    <property type="component" value="Chromosome I"/>
</dbReference>
<evidence type="ECO:0000313" key="2">
    <source>
        <dbReference type="EMBL" id="SDT35407.1"/>
    </source>
</evidence>
<protein>
    <submittedName>
        <fullName evidence="2">Uncharacterized protein</fullName>
    </submittedName>
</protein>
<gene>
    <name evidence="2" type="ORF">SAMN04489834_3537</name>
</gene>
<evidence type="ECO:0000256" key="1">
    <source>
        <dbReference type="SAM" id="MobiDB-lite"/>
    </source>
</evidence>
<keyword evidence="3" id="KW-1185">Reference proteome</keyword>
<sequence>MKVPAPRSTDPLPRSRPSPAAPEREALLERVYSREGAAEPVQDYRDAETGETFRMRASEWALREYDRRELERQQARASALLAAQRQPLRAERESGACGIRGLLLGTPRRALAAGLIGGALGATAIALVAEAVSTELETRSVGEAAIPTVPAPLEPPARDSDALRRFTQANRREETFPPLLGSVFAPDAIANVYLPLPGASGPRIYATRWSEDVACLVLVTTDERVAVSCGSVEELERTGLQLDAYLPNALTDPLDLSLLTTASMPDAPSIIHVRWRPDGTFDIEDRPVRAHDSTVP</sequence>
<dbReference type="EMBL" id="LT629742">
    <property type="protein sequence ID" value="SDT35407.1"/>
    <property type="molecule type" value="Genomic_DNA"/>
</dbReference>